<proteinExistence type="predicted"/>
<protein>
    <submittedName>
        <fullName evidence="2">Uncharacterized protein</fullName>
    </submittedName>
</protein>
<keyword evidence="1" id="KW-0175">Coiled coil</keyword>
<comment type="caution">
    <text evidence="2">The sequence shown here is derived from an EMBL/GenBank/DDBJ whole genome shotgun (WGS) entry which is preliminary data.</text>
</comment>
<reference evidence="2 3" key="1">
    <citation type="submission" date="2018-11" db="EMBL/GenBank/DDBJ databases">
        <title>Genomes From Bacteria Associated with the Canine Oral Cavity: a Test Case for Automated Genome-Based Taxonomic Assignment.</title>
        <authorList>
            <person name="Coil D.A."/>
            <person name="Jospin G."/>
            <person name="Darling A.E."/>
            <person name="Wallis C."/>
            <person name="Davis I.J."/>
            <person name="Harris S."/>
            <person name="Eisen J.A."/>
            <person name="Holcombe L.J."/>
            <person name="O'Flynn C."/>
        </authorList>
    </citation>
    <scope>NUCLEOTIDE SEQUENCE [LARGE SCALE GENOMIC DNA]</scope>
    <source>
        <strain evidence="2 3">OH4460_COT-188</strain>
    </source>
</reference>
<name>A0A3P1V3N8_9FUSO</name>
<evidence type="ECO:0000256" key="1">
    <source>
        <dbReference type="SAM" id="Coils"/>
    </source>
</evidence>
<dbReference type="OrthoDB" id="1089802at2"/>
<accession>A0A3P1V3N8</accession>
<sequence length="529" mass="63514">MDKTLKEKIIKVTFEGIDKIIESEHKNHHNESSYSICRIQEGYNDYLKITFRKGKINYFRNDFDWDTTPDLKITCEELREVKRDDFVEKIIPEIKSKFKEVFFKYEDSFVFRYKFLLILEFEGEEGLLKDRTYSEKFYIENKERKEELKSKMEDYIKEVIFDEKKAMKDDRECVIFCINLLDFKLMGYSEKYLIELIEKILQVMKSVKNKKLEKEFQHDILYHLKEWVDDIFLKLKPEKVTEEQIELYIYKALFQIKYGTYSHDTKNGCDDLKNAMDKYHSEKAKQYLEKGTGALSDELIYYKDENLECKANDVLATVNIKIKNEVALSYEKALDFIINLLSNGFPHSYLIKFSSKSEKEFLNIKGLAKSSTHRFFRRILDFPELYDKLEIYTKTAMKEFEWYRDVEEGEKSLLPGSYAVFGLGLFDEKYFPLIEEYYSKLDDEHQLVHQYFIEALIDRYGVTEKSLSIIFEGFLSGQFDKVFKNLAKLMKDEENKKLLIKELENFDKYEKETILYSIWGNKWKKIFKE</sequence>
<dbReference type="Proteomes" id="UP000281534">
    <property type="component" value="Unassembled WGS sequence"/>
</dbReference>
<evidence type="ECO:0000313" key="3">
    <source>
        <dbReference type="Proteomes" id="UP000281534"/>
    </source>
</evidence>
<evidence type="ECO:0000313" key="2">
    <source>
        <dbReference type="EMBL" id="RRD28812.1"/>
    </source>
</evidence>
<gene>
    <name evidence="2" type="ORF">EII27_01070</name>
</gene>
<organism evidence="2 3">
    <name type="scientific">Fusobacterium canifelinum</name>
    <dbReference type="NCBI Taxonomy" id="285729"/>
    <lineage>
        <taxon>Bacteria</taxon>
        <taxon>Fusobacteriati</taxon>
        <taxon>Fusobacteriota</taxon>
        <taxon>Fusobacteriia</taxon>
        <taxon>Fusobacteriales</taxon>
        <taxon>Fusobacteriaceae</taxon>
        <taxon>Fusobacterium</taxon>
    </lineage>
</organism>
<dbReference type="AlphaFoldDB" id="A0A3P1V3N8"/>
<feature type="coiled-coil region" evidence="1">
    <location>
        <begin position="138"/>
        <end position="165"/>
    </location>
</feature>
<dbReference type="RefSeq" id="WP_124794944.1">
    <property type="nucleotide sequence ID" value="NZ_RQYY01000001.1"/>
</dbReference>
<dbReference type="Pfam" id="PF19635">
    <property type="entry name" value="DUF6138"/>
    <property type="match status" value="1"/>
</dbReference>
<dbReference type="InterPro" id="IPR046136">
    <property type="entry name" value="DUF6138"/>
</dbReference>
<dbReference type="EMBL" id="RQYY01000001">
    <property type="protein sequence ID" value="RRD28812.1"/>
    <property type="molecule type" value="Genomic_DNA"/>
</dbReference>